<dbReference type="AlphaFoldDB" id="A0A401IFH7"/>
<dbReference type="PANTHER" id="PTHR34107">
    <property type="entry name" value="SLL0198 PROTEIN-RELATED"/>
    <property type="match status" value="1"/>
</dbReference>
<reference evidence="3" key="1">
    <citation type="submission" date="2017-05" db="EMBL/GenBank/DDBJ databases">
        <title>Physiological properties and genetic analysis related to exopolysaccharide production of fresh-water unicellular cyanobacterium Aphanothece sacrum, Suizenji Nori, that has been cultured as a food source in Japan.</title>
        <authorList>
            <person name="Kanesaki Y."/>
            <person name="Yoshikawa S."/>
            <person name="Ohki K."/>
        </authorList>
    </citation>
    <scope>NUCLEOTIDE SEQUENCE [LARGE SCALE GENOMIC DNA]</scope>
    <source>
        <strain evidence="3">FPU1</strain>
    </source>
</reference>
<dbReference type="InterPro" id="IPR008538">
    <property type="entry name" value="Uma2"/>
</dbReference>
<dbReference type="InterPro" id="IPR012296">
    <property type="entry name" value="Nuclease_put_TT1808"/>
</dbReference>
<dbReference type="OrthoDB" id="428427at2"/>
<keyword evidence="3" id="KW-1185">Reference proteome</keyword>
<feature type="domain" description="Putative restriction endonuclease" evidence="1">
    <location>
        <begin position="16"/>
        <end position="197"/>
    </location>
</feature>
<dbReference type="Proteomes" id="UP000287247">
    <property type="component" value="Unassembled WGS sequence"/>
</dbReference>
<protein>
    <recommendedName>
        <fullName evidence="1">Putative restriction endonuclease domain-containing protein</fullName>
    </recommendedName>
</protein>
<proteinExistence type="predicted"/>
<comment type="caution">
    <text evidence="2">The sequence shown here is derived from an EMBL/GenBank/DDBJ whole genome shotgun (WGS) entry which is preliminary data.</text>
</comment>
<dbReference type="EMBL" id="BDQK01000005">
    <property type="protein sequence ID" value="GBF79974.1"/>
    <property type="molecule type" value="Genomic_DNA"/>
</dbReference>
<evidence type="ECO:0000259" key="1">
    <source>
        <dbReference type="Pfam" id="PF05685"/>
    </source>
</evidence>
<dbReference type="Gene3D" id="3.90.1570.10">
    <property type="entry name" value="tt1808, chain A"/>
    <property type="match status" value="1"/>
</dbReference>
<evidence type="ECO:0000313" key="2">
    <source>
        <dbReference type="EMBL" id="GBF79974.1"/>
    </source>
</evidence>
<name>A0A401IFH7_APHSA</name>
<dbReference type="SUPFAM" id="SSF52980">
    <property type="entry name" value="Restriction endonuclease-like"/>
    <property type="match status" value="1"/>
</dbReference>
<dbReference type="Pfam" id="PF05685">
    <property type="entry name" value="Uma2"/>
    <property type="match status" value="1"/>
</dbReference>
<dbReference type="PANTHER" id="PTHR34107:SF2">
    <property type="entry name" value="SLL0888 PROTEIN"/>
    <property type="match status" value="1"/>
</dbReference>
<accession>A0A401IFH7</accession>
<evidence type="ECO:0000313" key="3">
    <source>
        <dbReference type="Proteomes" id="UP000287247"/>
    </source>
</evidence>
<dbReference type="CDD" id="cd06260">
    <property type="entry name" value="DUF820-like"/>
    <property type="match status" value="1"/>
</dbReference>
<organism evidence="2 3">
    <name type="scientific">Aphanothece sacrum FPU1</name>
    <dbReference type="NCBI Taxonomy" id="1920663"/>
    <lineage>
        <taxon>Bacteria</taxon>
        <taxon>Bacillati</taxon>
        <taxon>Cyanobacteriota</taxon>
        <taxon>Cyanophyceae</taxon>
        <taxon>Oscillatoriophycideae</taxon>
        <taxon>Chroococcales</taxon>
        <taxon>Aphanothecaceae</taxon>
        <taxon>Aphanothece</taxon>
    </lineage>
</organism>
<dbReference type="InterPro" id="IPR011335">
    <property type="entry name" value="Restrct_endonuc-II-like"/>
</dbReference>
<gene>
    <name evidence="2" type="ORF">AsFPU1_1374</name>
</gene>
<sequence>MGDTMALTATNLMTFAEFLDWNPENGRYELIDGVTVEMQPTGKHEEVIAFLSGETFLQIRSLKLPYFLSNSTLVKLPNQDSAYCPDILVLDRNFLSSEPLWEKSSTITKGSSVRLVVEVVSTNWRDDYVYKMTDYESLGIPEYWIVDYLGLGGKRYIGFPKQPTITICQLIDGEYQLQLFKGNDRLISPLFPQLNLTPEQIFQS</sequence>